<evidence type="ECO:0000259" key="6">
    <source>
        <dbReference type="PROSITE" id="PS50109"/>
    </source>
</evidence>
<dbReference type="NCBIfam" id="TIGR00229">
    <property type="entry name" value="sensory_box"/>
    <property type="match status" value="1"/>
</dbReference>
<evidence type="ECO:0000256" key="5">
    <source>
        <dbReference type="SAM" id="Phobius"/>
    </source>
</evidence>
<keyword evidence="5" id="KW-0472">Membrane</keyword>
<evidence type="ECO:0000313" key="9">
    <source>
        <dbReference type="EMBL" id="PVZ71582.1"/>
    </source>
</evidence>
<protein>
    <recommendedName>
        <fullName evidence="2">histidine kinase</fullName>
        <ecNumber evidence="2">2.7.13.3</ecNumber>
    </recommendedName>
</protein>
<name>A0A2V1H587_9GAMM</name>
<dbReference type="InterPro" id="IPR004358">
    <property type="entry name" value="Sig_transdc_His_kin-like_C"/>
</dbReference>
<dbReference type="InterPro" id="IPR003661">
    <property type="entry name" value="HisK_dim/P_dom"/>
</dbReference>
<dbReference type="PANTHER" id="PTHR43065">
    <property type="entry name" value="SENSOR HISTIDINE KINASE"/>
    <property type="match status" value="1"/>
</dbReference>
<dbReference type="PANTHER" id="PTHR43065:SF42">
    <property type="entry name" value="TWO-COMPONENT SENSOR PPRA"/>
    <property type="match status" value="1"/>
</dbReference>
<keyword evidence="5" id="KW-0812">Transmembrane</keyword>
<dbReference type="InterPro" id="IPR036890">
    <property type="entry name" value="HATPase_C_sf"/>
</dbReference>
<dbReference type="Pfam" id="PF02518">
    <property type="entry name" value="HATPase_c"/>
    <property type="match status" value="1"/>
</dbReference>
<dbReference type="Pfam" id="PF08448">
    <property type="entry name" value="PAS_4"/>
    <property type="match status" value="2"/>
</dbReference>
<comment type="catalytic activity">
    <reaction evidence="1">
        <text>ATP + protein L-histidine = ADP + protein N-phospho-L-histidine.</text>
        <dbReference type="EC" id="2.7.13.3"/>
    </reaction>
</comment>
<evidence type="ECO:0000313" key="10">
    <source>
        <dbReference type="Proteomes" id="UP000244906"/>
    </source>
</evidence>
<gene>
    <name evidence="9" type="ORF">DC094_00635</name>
</gene>
<dbReference type="PROSITE" id="PS50113">
    <property type="entry name" value="PAC"/>
    <property type="match status" value="1"/>
</dbReference>
<dbReference type="Gene3D" id="3.30.450.20">
    <property type="entry name" value="PAS domain"/>
    <property type="match status" value="2"/>
</dbReference>
<dbReference type="EC" id="2.7.13.3" evidence="2"/>
<dbReference type="SUPFAM" id="SSF55785">
    <property type="entry name" value="PYP-like sensor domain (PAS domain)"/>
    <property type="match status" value="2"/>
</dbReference>
<feature type="transmembrane region" description="Helical" evidence="5">
    <location>
        <begin position="151"/>
        <end position="173"/>
    </location>
</feature>
<dbReference type="SMART" id="SM00387">
    <property type="entry name" value="HATPase_c"/>
    <property type="match status" value="1"/>
</dbReference>
<dbReference type="Gene3D" id="1.10.287.130">
    <property type="match status" value="1"/>
</dbReference>
<dbReference type="CDD" id="cd00082">
    <property type="entry name" value="HisKA"/>
    <property type="match status" value="1"/>
</dbReference>
<dbReference type="PRINTS" id="PR00344">
    <property type="entry name" value="BCTRLSENSOR"/>
</dbReference>
<sequence length="766" mass="86252">MLPPDYRNSIAFKLALNILAFSALITVLATGLQLYLGYEKDRATIERRLNEVQFSHLGAISSALWNVDEQQLNLQLEGILKIPEIQYVELATPYEVISRGVPAEADHLALQRTFFVMDVQGGTEYPLGVLHLTANIEAAWTRLKDQMLTTFVAEALKIFLFAAFLIVMFQLMVTRHLNDMAAYARRLDIHHLDRELTIRGGRRKKTGLDDLDQVVAAINTMRVNLGAELERRLEAQSRLSEQRDLLNNIISNLPSAIYWKDRASHYLGGNENFARLAGVSSSREIVGLTDDELNLALPVSKHQDQKIIETGRPRINREESFVNAEGRMATYLISEVPIHDKAGQVIGILGIHTDISERKETEERIRDLNHNLQVQLRAAERAERELIQIKNFLKNIIDAIPAVLAGVDTYGRVTHWNRAAEVLSFRREDQALGQPLHELLEPLSGEIGNIISCIRQKTPLLRPKLQHIDGDTVRYYNFAVYPLDGQGFEGAVVHLEEVTDQVRLKEIMVQTEKMMSVGGLAAGMAHEINNPLGSILQSTQNVERRLSSILPRNRQVAKELGLDLLKVEEYLKRRDILKFLAGVRESGERASTIVRNMLGFSRRSEGNHTETDIHRLLDRSVELAANDYDLKKHFDFRSIEIQREYDVDITTLPCDPGQIEQVVLNLLKNAAQAMDGRVDHPKITMRSTKLEGKARLEIADNGPGITEKIRSRIFEPFFTTKAVGIGTGLGLSVSYFIITDIHSGTIRVDSQPGQGSCFIIELPLSK</sequence>
<evidence type="ECO:0000259" key="7">
    <source>
        <dbReference type="PROSITE" id="PS50112"/>
    </source>
</evidence>
<evidence type="ECO:0000256" key="3">
    <source>
        <dbReference type="ARBA" id="ARBA00022553"/>
    </source>
</evidence>
<dbReference type="PROSITE" id="PS50109">
    <property type="entry name" value="HIS_KIN"/>
    <property type="match status" value="1"/>
</dbReference>
<dbReference type="InterPro" id="IPR035965">
    <property type="entry name" value="PAS-like_dom_sf"/>
</dbReference>
<dbReference type="GO" id="GO:0000155">
    <property type="term" value="F:phosphorelay sensor kinase activity"/>
    <property type="evidence" value="ECO:0007669"/>
    <property type="project" value="InterPro"/>
</dbReference>
<feature type="domain" description="PAC" evidence="8">
    <location>
        <begin position="315"/>
        <end position="367"/>
    </location>
</feature>
<dbReference type="Gene3D" id="3.30.565.10">
    <property type="entry name" value="Histidine kinase-like ATPase, C-terminal domain"/>
    <property type="match status" value="1"/>
</dbReference>
<evidence type="ECO:0000256" key="1">
    <source>
        <dbReference type="ARBA" id="ARBA00000085"/>
    </source>
</evidence>
<dbReference type="OrthoDB" id="1931120at2"/>
<evidence type="ECO:0000259" key="8">
    <source>
        <dbReference type="PROSITE" id="PS50113"/>
    </source>
</evidence>
<proteinExistence type="predicted"/>
<dbReference type="Proteomes" id="UP000244906">
    <property type="component" value="Unassembled WGS sequence"/>
</dbReference>
<dbReference type="PROSITE" id="PS50112">
    <property type="entry name" value="PAS"/>
    <property type="match status" value="1"/>
</dbReference>
<dbReference type="SMART" id="SM00388">
    <property type="entry name" value="HisKA"/>
    <property type="match status" value="1"/>
</dbReference>
<dbReference type="EMBL" id="QDDL01000001">
    <property type="protein sequence ID" value="PVZ71582.1"/>
    <property type="molecule type" value="Genomic_DNA"/>
</dbReference>
<dbReference type="Pfam" id="PF17149">
    <property type="entry name" value="CHASE5"/>
    <property type="match status" value="1"/>
</dbReference>
<dbReference type="InterPro" id="IPR001610">
    <property type="entry name" value="PAC"/>
</dbReference>
<evidence type="ECO:0000256" key="4">
    <source>
        <dbReference type="SAM" id="Coils"/>
    </source>
</evidence>
<keyword evidence="10" id="KW-1185">Reference proteome</keyword>
<dbReference type="InterPro" id="IPR003594">
    <property type="entry name" value="HATPase_dom"/>
</dbReference>
<keyword evidence="4" id="KW-0175">Coiled coil</keyword>
<reference evidence="9 10" key="1">
    <citation type="submission" date="2018-04" db="EMBL/GenBank/DDBJ databases">
        <title>Thalassorhabdus spongiae gen. nov., sp. nov., isolated from a marine sponge in South-West Iceland.</title>
        <authorList>
            <person name="Knobloch S."/>
            <person name="Daussin A."/>
            <person name="Johannsson R."/>
            <person name="Marteinsson V.T."/>
        </authorList>
    </citation>
    <scope>NUCLEOTIDE SEQUENCE [LARGE SCALE GENOMIC DNA]</scope>
    <source>
        <strain evidence="9 10">Hp12</strain>
    </source>
</reference>
<dbReference type="SMART" id="SM00091">
    <property type="entry name" value="PAS"/>
    <property type="match status" value="1"/>
</dbReference>
<keyword evidence="3" id="KW-0597">Phosphoprotein</keyword>
<feature type="coiled-coil region" evidence="4">
    <location>
        <begin position="358"/>
        <end position="385"/>
    </location>
</feature>
<dbReference type="SUPFAM" id="SSF47384">
    <property type="entry name" value="Homodimeric domain of signal transducing histidine kinase"/>
    <property type="match status" value="1"/>
</dbReference>
<dbReference type="RefSeq" id="WP_116685171.1">
    <property type="nucleotide sequence ID" value="NZ_CAWNYD010000001.1"/>
</dbReference>
<feature type="domain" description="Histidine kinase" evidence="6">
    <location>
        <begin position="523"/>
        <end position="766"/>
    </location>
</feature>
<dbReference type="InterPro" id="IPR000014">
    <property type="entry name" value="PAS"/>
</dbReference>
<comment type="caution">
    <text evidence="9">The sequence shown here is derived from an EMBL/GenBank/DDBJ whole genome shotgun (WGS) entry which is preliminary data.</text>
</comment>
<dbReference type="SUPFAM" id="SSF55874">
    <property type="entry name" value="ATPase domain of HSP90 chaperone/DNA topoisomerase II/histidine kinase"/>
    <property type="match status" value="1"/>
</dbReference>
<dbReference type="InterPro" id="IPR000700">
    <property type="entry name" value="PAS-assoc_C"/>
</dbReference>
<dbReference type="InterPro" id="IPR013656">
    <property type="entry name" value="PAS_4"/>
</dbReference>
<dbReference type="InterPro" id="IPR005467">
    <property type="entry name" value="His_kinase_dom"/>
</dbReference>
<accession>A0A2V1H587</accession>
<dbReference type="InterPro" id="IPR036097">
    <property type="entry name" value="HisK_dim/P_sf"/>
</dbReference>
<organism evidence="9 10">
    <name type="scientific">Pelagibaculum spongiae</name>
    <dbReference type="NCBI Taxonomy" id="2080658"/>
    <lineage>
        <taxon>Bacteria</taxon>
        <taxon>Pseudomonadati</taxon>
        <taxon>Pseudomonadota</taxon>
        <taxon>Gammaproteobacteria</taxon>
        <taxon>Oceanospirillales</taxon>
        <taxon>Pelagibaculum</taxon>
    </lineage>
</organism>
<dbReference type="AlphaFoldDB" id="A0A2V1H587"/>
<dbReference type="GO" id="GO:0005524">
    <property type="term" value="F:ATP binding"/>
    <property type="evidence" value="ECO:0007669"/>
    <property type="project" value="UniProtKB-KW"/>
</dbReference>
<evidence type="ECO:0000256" key="2">
    <source>
        <dbReference type="ARBA" id="ARBA00012438"/>
    </source>
</evidence>
<feature type="transmembrane region" description="Helical" evidence="5">
    <location>
        <begin position="14"/>
        <end position="38"/>
    </location>
</feature>
<keyword evidence="5" id="KW-1133">Transmembrane helix</keyword>
<dbReference type="SMART" id="SM00086">
    <property type="entry name" value="PAC"/>
    <property type="match status" value="1"/>
</dbReference>
<dbReference type="InterPro" id="IPR033414">
    <property type="entry name" value="Sensor_dom"/>
</dbReference>
<feature type="domain" description="PAS" evidence="7">
    <location>
        <begin position="389"/>
        <end position="442"/>
    </location>
</feature>